<evidence type="ECO:0000313" key="1">
    <source>
        <dbReference type="EMBL" id="REK74835.1"/>
    </source>
</evidence>
<sequence length="331" mass="38091">MGGENVNTELILKQINVLQSTNPFDKFVLFRIPDISSNVYYGINSSKNLVFVIESTNPQMSSQMQSTKKLFFSSNTKCEMIISDATFEKTVHILTCLSEVQEEQLAFIRLTEAFSKHLVSNNSYMLNELFSALVSLFDQGRKTADIELQGMYAELYVIKYFFNLGINISSFWQKNNKMNFDFTINRIKRMEVKSTTQGTRIHHFKHEQLLSELYDIVIVSCLLRGDDAGLSLYKLIQEVRAIAAEDFKTLLYIEQLIKNIPEEVLSGFMYDEIYLENNIRFYPASSIPKFNEAQPEGVTQTEYNSNLSTSSPLSPHLVIKWLYERGEVTDV</sequence>
<dbReference type="Proteomes" id="UP000261905">
    <property type="component" value="Unassembled WGS sequence"/>
</dbReference>
<dbReference type="EMBL" id="QUBQ01000002">
    <property type="protein sequence ID" value="REK74835.1"/>
    <property type="molecule type" value="Genomic_DNA"/>
</dbReference>
<proteinExistence type="predicted"/>
<dbReference type="AlphaFoldDB" id="A0A371PG31"/>
<dbReference type="OrthoDB" id="1838039at2"/>
<reference evidence="1 2" key="1">
    <citation type="submission" date="2018-08" db="EMBL/GenBank/DDBJ databases">
        <title>Paenibacillus sp. M4BSY-1, whole genome shotgun sequence.</title>
        <authorList>
            <person name="Tuo L."/>
        </authorList>
    </citation>
    <scope>NUCLEOTIDE SEQUENCE [LARGE SCALE GENOMIC DNA]</scope>
    <source>
        <strain evidence="1 2">M4BSY-1</strain>
    </source>
</reference>
<comment type="caution">
    <text evidence="1">The sequence shown here is derived from an EMBL/GenBank/DDBJ whole genome shotgun (WGS) entry which is preliminary data.</text>
</comment>
<gene>
    <name evidence="1" type="ORF">DX130_14355</name>
</gene>
<evidence type="ECO:0000313" key="2">
    <source>
        <dbReference type="Proteomes" id="UP000261905"/>
    </source>
</evidence>
<organism evidence="1 2">
    <name type="scientific">Paenibacillus paeoniae</name>
    <dbReference type="NCBI Taxonomy" id="2292705"/>
    <lineage>
        <taxon>Bacteria</taxon>
        <taxon>Bacillati</taxon>
        <taxon>Bacillota</taxon>
        <taxon>Bacilli</taxon>
        <taxon>Bacillales</taxon>
        <taxon>Paenibacillaceae</taxon>
        <taxon>Paenibacillus</taxon>
    </lineage>
</organism>
<keyword evidence="2" id="KW-1185">Reference proteome</keyword>
<accession>A0A371PG31</accession>
<protein>
    <submittedName>
        <fullName evidence="1">PD-(D/E)XK motif protein</fullName>
    </submittedName>
</protein>
<name>A0A371PG31_9BACL</name>